<evidence type="ECO:0000313" key="1">
    <source>
        <dbReference type="EMBL" id="CUS15638.1"/>
    </source>
</evidence>
<reference evidence="1" key="1">
    <citation type="submission" date="2015-10" db="EMBL/GenBank/DDBJ databases">
        <authorList>
            <person name="Regsiter A."/>
            <person name="william w."/>
        </authorList>
    </citation>
    <scope>NUCLEOTIDE SEQUENCE</scope>
    <source>
        <strain evidence="1">Montdore</strain>
    </source>
</reference>
<keyword evidence="2" id="KW-1185">Reference proteome</keyword>
<dbReference type="EMBL" id="LN890945">
    <property type="protein sequence ID" value="CUS15638.1"/>
    <property type="molecule type" value="Genomic_DNA"/>
</dbReference>
<sequence>MYVQTRSIRDFAFINSQSERFGATVQFSKILRALYEHPDWSQIYNFCSKRYSKREVLSNRSARVLKPTNDELGFSFNTNKTVTVDFNTDPSSIGLPQDFITQIAKATRKAVARMLGPDPINCSIGPAISLGIGAASYMDLIYGGSAPGTERPWAPTKWLGEIKADGRGRTPKEWKSLWEVIADWVYENDAMSIIEFGGMHTFKYRLSDEENKERYLGLKCPRKYLQTDAIHGADAIRDMFDQLIETPKKFHGIEWEFLELEADPDVQTAFLARFGPKPADAAKMAEDMQRNVSPVSYYRLGYNEVPPNRLRPCPETYNGTDWERWMLSIEGGCVVAVDTVFQAVSYNLICIPLPAFYCGFLHGWLLAQSFDVLASDVRHMPVGLIVVICNVSSLISSNRPFALDTFPVFQPLLSKTPSCSKYRKIRCCESTSVRAKSGPKEFFGAVEASLKVEC</sequence>
<proteinExistence type="predicted"/>
<organism evidence="1 2">
    <name type="scientific">Tuber aestivum</name>
    <name type="common">summer truffle</name>
    <dbReference type="NCBI Taxonomy" id="59557"/>
    <lineage>
        <taxon>Eukaryota</taxon>
        <taxon>Fungi</taxon>
        <taxon>Dikarya</taxon>
        <taxon>Ascomycota</taxon>
        <taxon>Pezizomycotina</taxon>
        <taxon>Pezizomycetes</taxon>
        <taxon>Pezizales</taxon>
        <taxon>Tuberaceae</taxon>
        <taxon>Tuber</taxon>
    </lineage>
</organism>
<protein>
    <submittedName>
        <fullName evidence="1">Uncharacterized protein</fullName>
    </submittedName>
</protein>
<dbReference type="AlphaFoldDB" id="A0A292Q9L8"/>
<gene>
    <name evidence="1" type="ORF">GSTUAT00000341001</name>
</gene>
<name>A0A292Q9L8_9PEZI</name>
<evidence type="ECO:0000313" key="2">
    <source>
        <dbReference type="Proteomes" id="UP001412239"/>
    </source>
</evidence>
<dbReference type="Proteomes" id="UP001412239">
    <property type="component" value="Unassembled WGS sequence"/>
</dbReference>
<accession>A0A292Q9L8</accession>